<dbReference type="AlphaFoldDB" id="A0A8X6GF17"/>
<dbReference type="EMBL" id="BMAO01012396">
    <property type="protein sequence ID" value="GFQ81103.1"/>
    <property type="molecule type" value="Genomic_DNA"/>
</dbReference>
<keyword evidence="2" id="KW-1185">Reference proteome</keyword>
<dbReference type="Proteomes" id="UP000887116">
    <property type="component" value="Unassembled WGS sequence"/>
</dbReference>
<gene>
    <name evidence="1" type="ORF">TNCT_342531</name>
</gene>
<sequence>MCSRFKRNTGPHFPAYNSTGRDVVMIIHDDDKEKHDSELLKQIQPLLTGLLLVGVDLRPQWALKSFKNNSFREKVQYCTMTNFASRFHEEVQNIKIEVAKMSSRPSQLTAVEQLLLIAKVNSHSKICLTVRGFMNITKNFVFHL</sequence>
<name>A0A8X6GF17_TRICU</name>
<organism evidence="1 2">
    <name type="scientific">Trichonephila clavata</name>
    <name type="common">Joro spider</name>
    <name type="synonym">Nephila clavata</name>
    <dbReference type="NCBI Taxonomy" id="2740835"/>
    <lineage>
        <taxon>Eukaryota</taxon>
        <taxon>Metazoa</taxon>
        <taxon>Ecdysozoa</taxon>
        <taxon>Arthropoda</taxon>
        <taxon>Chelicerata</taxon>
        <taxon>Arachnida</taxon>
        <taxon>Araneae</taxon>
        <taxon>Araneomorphae</taxon>
        <taxon>Entelegynae</taxon>
        <taxon>Araneoidea</taxon>
        <taxon>Nephilidae</taxon>
        <taxon>Trichonephila</taxon>
    </lineage>
</organism>
<accession>A0A8X6GF17</accession>
<dbReference type="OrthoDB" id="10426362at2759"/>
<evidence type="ECO:0000313" key="2">
    <source>
        <dbReference type="Proteomes" id="UP000887116"/>
    </source>
</evidence>
<reference evidence="1" key="1">
    <citation type="submission" date="2020-07" db="EMBL/GenBank/DDBJ databases">
        <title>Multicomponent nature underlies the extraordinary mechanical properties of spider dragline silk.</title>
        <authorList>
            <person name="Kono N."/>
            <person name="Nakamura H."/>
            <person name="Mori M."/>
            <person name="Yoshida Y."/>
            <person name="Ohtoshi R."/>
            <person name="Malay A.D."/>
            <person name="Moran D.A.P."/>
            <person name="Tomita M."/>
            <person name="Numata K."/>
            <person name="Arakawa K."/>
        </authorList>
    </citation>
    <scope>NUCLEOTIDE SEQUENCE</scope>
</reference>
<comment type="caution">
    <text evidence="1">The sequence shown here is derived from an EMBL/GenBank/DDBJ whole genome shotgun (WGS) entry which is preliminary data.</text>
</comment>
<evidence type="ECO:0000313" key="1">
    <source>
        <dbReference type="EMBL" id="GFQ81103.1"/>
    </source>
</evidence>
<proteinExistence type="predicted"/>
<protein>
    <submittedName>
        <fullName evidence="1">Uncharacterized protein</fullName>
    </submittedName>
</protein>